<dbReference type="EMBL" id="JAVYJV010000002">
    <property type="protein sequence ID" value="KAK4377797.1"/>
    <property type="molecule type" value="Genomic_DNA"/>
</dbReference>
<evidence type="ECO:0000256" key="1">
    <source>
        <dbReference type="SAM" id="MobiDB-lite"/>
    </source>
</evidence>
<dbReference type="PANTHER" id="PTHR35722:SF1">
    <property type="entry name" value="MAL D 1-ASSOCIATED PROTEIN"/>
    <property type="match status" value="1"/>
</dbReference>
<feature type="region of interest" description="Disordered" evidence="1">
    <location>
        <begin position="186"/>
        <end position="226"/>
    </location>
</feature>
<reference evidence="2" key="1">
    <citation type="submission" date="2023-12" db="EMBL/GenBank/DDBJ databases">
        <title>Genome assembly of Anisodus tanguticus.</title>
        <authorList>
            <person name="Wang Y.-J."/>
        </authorList>
    </citation>
    <scope>NUCLEOTIDE SEQUENCE</scope>
    <source>
        <strain evidence="2">KB-2021</strain>
        <tissue evidence="2">Leaf</tissue>
    </source>
</reference>
<dbReference type="InterPro" id="IPR053346">
    <property type="entry name" value="Fra_a_1-associated"/>
</dbReference>
<name>A0AAE1VQM2_9SOLA</name>
<sequence>MNWYLYKVICIPKIECTVTCLFCLHFLNSFYFFHLVRETSVNCWPSNRTTMGWVWNENDDVSKHSGDGGERCSTRKVMNTQCKTEETEPGKFIRKCEKTEQTFKDCIGRPSEMVQSNKEYTEEDVTDQMTKGSLSTESSVPFDFPGLRSDIERNFFSNLDRFFEAAEEMKNGFFGAFSIPRVFDDDMSLSPERRGIPIESYPPKDGSPQPTKSDGEVDLSGLARDV</sequence>
<keyword evidence="3" id="KW-1185">Reference proteome</keyword>
<feature type="region of interest" description="Disordered" evidence="1">
    <location>
        <begin position="117"/>
        <end position="138"/>
    </location>
</feature>
<dbReference type="AlphaFoldDB" id="A0AAE1VQM2"/>
<feature type="compositionally biased region" description="Polar residues" evidence="1">
    <location>
        <begin position="127"/>
        <end position="138"/>
    </location>
</feature>
<evidence type="ECO:0000313" key="3">
    <source>
        <dbReference type="Proteomes" id="UP001291623"/>
    </source>
</evidence>
<accession>A0AAE1VQM2</accession>
<evidence type="ECO:0000313" key="2">
    <source>
        <dbReference type="EMBL" id="KAK4377797.1"/>
    </source>
</evidence>
<protein>
    <recommendedName>
        <fullName evidence="4">Mal d 1-associated protein</fullName>
    </recommendedName>
</protein>
<dbReference type="PANTHER" id="PTHR35722">
    <property type="entry name" value="MAL D 1-ASSOCIATED PROTEIN"/>
    <property type="match status" value="1"/>
</dbReference>
<organism evidence="2 3">
    <name type="scientific">Anisodus tanguticus</name>
    <dbReference type="NCBI Taxonomy" id="243964"/>
    <lineage>
        <taxon>Eukaryota</taxon>
        <taxon>Viridiplantae</taxon>
        <taxon>Streptophyta</taxon>
        <taxon>Embryophyta</taxon>
        <taxon>Tracheophyta</taxon>
        <taxon>Spermatophyta</taxon>
        <taxon>Magnoliopsida</taxon>
        <taxon>eudicotyledons</taxon>
        <taxon>Gunneridae</taxon>
        <taxon>Pentapetalae</taxon>
        <taxon>asterids</taxon>
        <taxon>lamiids</taxon>
        <taxon>Solanales</taxon>
        <taxon>Solanaceae</taxon>
        <taxon>Solanoideae</taxon>
        <taxon>Hyoscyameae</taxon>
        <taxon>Anisodus</taxon>
    </lineage>
</organism>
<comment type="caution">
    <text evidence="2">The sequence shown here is derived from an EMBL/GenBank/DDBJ whole genome shotgun (WGS) entry which is preliminary data.</text>
</comment>
<dbReference type="Proteomes" id="UP001291623">
    <property type="component" value="Unassembled WGS sequence"/>
</dbReference>
<proteinExistence type="predicted"/>
<gene>
    <name evidence="2" type="ORF">RND71_004093</name>
</gene>
<evidence type="ECO:0008006" key="4">
    <source>
        <dbReference type="Google" id="ProtNLM"/>
    </source>
</evidence>